<dbReference type="InterPro" id="IPR032071">
    <property type="entry name" value="DUF4806"/>
</dbReference>
<dbReference type="EMBL" id="VVIM01000001">
    <property type="protein sequence ID" value="KAB0803340.1"/>
    <property type="molecule type" value="Genomic_DNA"/>
</dbReference>
<accession>A0A5N4A7X1</accession>
<organism evidence="3 5">
    <name type="scientific">Photinus pyralis</name>
    <name type="common">Common eastern firefly</name>
    <name type="synonym">Lampyris pyralis</name>
    <dbReference type="NCBI Taxonomy" id="7054"/>
    <lineage>
        <taxon>Eukaryota</taxon>
        <taxon>Metazoa</taxon>
        <taxon>Ecdysozoa</taxon>
        <taxon>Arthropoda</taxon>
        <taxon>Hexapoda</taxon>
        <taxon>Insecta</taxon>
        <taxon>Pterygota</taxon>
        <taxon>Neoptera</taxon>
        <taxon>Endopterygota</taxon>
        <taxon>Coleoptera</taxon>
        <taxon>Polyphaga</taxon>
        <taxon>Elateriformia</taxon>
        <taxon>Elateroidea</taxon>
        <taxon>Lampyridae</taxon>
        <taxon>Lampyrinae</taxon>
        <taxon>Photinus</taxon>
    </lineage>
</organism>
<dbReference type="AlphaFoldDB" id="A0A5N4A7X1"/>
<reference evidence="3 5" key="1">
    <citation type="journal article" date="2018" name="Elife">
        <title>Firefly genomes illuminate parallel origins of bioluminescence in beetles.</title>
        <authorList>
            <person name="Fallon T.R."/>
            <person name="Lower S.E."/>
            <person name="Chang C.H."/>
            <person name="Bessho-Uehara M."/>
            <person name="Martin G.J."/>
            <person name="Bewick A.J."/>
            <person name="Behringer M."/>
            <person name="Debat H.J."/>
            <person name="Wong I."/>
            <person name="Day J.C."/>
            <person name="Suvorov A."/>
            <person name="Silva C.J."/>
            <person name="Stanger-Hall K.F."/>
            <person name="Hall D.W."/>
            <person name="Schmitz R.J."/>
            <person name="Nelson D.R."/>
            <person name="Lewis S.M."/>
            <person name="Shigenobu S."/>
            <person name="Bybee S.M."/>
            <person name="Larracuente A.M."/>
            <person name="Oba Y."/>
            <person name="Weng J.K."/>
        </authorList>
    </citation>
    <scope>NUCLEOTIDE SEQUENCE [LARGE SCALE GENOMIC DNA]</scope>
    <source>
        <strain evidence="3">1611_PpyrPB1</strain>
        <tissue evidence="3">Whole body</tissue>
    </source>
</reference>
<evidence type="ECO:0000313" key="3">
    <source>
        <dbReference type="EMBL" id="KAB0793427.1"/>
    </source>
</evidence>
<dbReference type="EMBL" id="VVIM01000009">
    <property type="protein sequence ID" value="KAB0793427.1"/>
    <property type="molecule type" value="Genomic_DNA"/>
</dbReference>
<feature type="compositionally biased region" description="Low complexity" evidence="1">
    <location>
        <begin position="152"/>
        <end position="164"/>
    </location>
</feature>
<evidence type="ECO:0000313" key="4">
    <source>
        <dbReference type="EMBL" id="KAB0803340.1"/>
    </source>
</evidence>
<dbReference type="Proteomes" id="UP000327044">
    <property type="component" value="Unassembled WGS sequence"/>
</dbReference>
<dbReference type="Pfam" id="PF16064">
    <property type="entry name" value="DUF4806"/>
    <property type="match status" value="1"/>
</dbReference>
<comment type="caution">
    <text evidence="3">The sequence shown here is derived from an EMBL/GenBank/DDBJ whole genome shotgun (WGS) entry which is preliminary data.</text>
</comment>
<proteinExistence type="predicted"/>
<dbReference type="OrthoDB" id="6778652at2759"/>
<name>A0A5N4A7X1_PHOPY</name>
<dbReference type="PANTHER" id="PTHR34153:SF2">
    <property type="entry name" value="SI:CH211-262H13.3-RELATED"/>
    <property type="match status" value="1"/>
</dbReference>
<dbReference type="PANTHER" id="PTHR34153">
    <property type="entry name" value="SI:CH211-262H13.3-RELATED-RELATED"/>
    <property type="match status" value="1"/>
</dbReference>
<feature type="compositionally biased region" description="Basic residues" evidence="1">
    <location>
        <begin position="100"/>
        <end position="112"/>
    </location>
</feature>
<feature type="compositionally biased region" description="Polar residues" evidence="1">
    <location>
        <begin position="170"/>
        <end position="180"/>
    </location>
</feature>
<feature type="region of interest" description="Disordered" evidence="1">
    <location>
        <begin position="89"/>
        <end position="180"/>
    </location>
</feature>
<evidence type="ECO:0000313" key="5">
    <source>
        <dbReference type="Proteomes" id="UP000327044"/>
    </source>
</evidence>
<keyword evidence="5" id="KW-1185">Reference proteome</keyword>
<reference evidence="3" key="2">
    <citation type="submission" date="2019-08" db="EMBL/GenBank/DDBJ databases">
        <authorList>
            <consortium name="Photinus pyralis genome working group"/>
            <person name="Fallon T.R."/>
            <person name="Sander Lower S.E."/>
            <person name="Weng J.-K."/>
        </authorList>
    </citation>
    <scope>NUCLEOTIDE SEQUENCE</scope>
    <source>
        <strain evidence="3">1611_PpyrPB1</strain>
        <tissue evidence="3">Whole body</tissue>
    </source>
</reference>
<gene>
    <name evidence="4" type="ORF">PPYR_00310</name>
    <name evidence="3" type="ORF">PPYR_13047</name>
</gene>
<evidence type="ECO:0000256" key="1">
    <source>
        <dbReference type="SAM" id="MobiDB-lite"/>
    </source>
</evidence>
<protein>
    <recommendedName>
        <fullName evidence="2">DUF4806 domain-containing protein</fullName>
    </recommendedName>
</protein>
<dbReference type="InParanoid" id="A0A5N4A7X1"/>
<evidence type="ECO:0000259" key="2">
    <source>
        <dbReference type="Pfam" id="PF16064"/>
    </source>
</evidence>
<feature type="domain" description="DUF4806" evidence="2">
    <location>
        <begin position="251"/>
        <end position="333"/>
    </location>
</feature>
<feature type="compositionally biased region" description="Basic and acidic residues" evidence="1">
    <location>
        <begin position="138"/>
        <end position="150"/>
    </location>
</feature>
<sequence length="385" mass="44075">MKKYSVVEFGDGLALVATMWLDRNNNTCIYPTHLPQNRINKAVEEQLLPSGEETWQEYPVIRIFGTSESYERGIRKLRLAETTSNIEDTDDTTNIEANNRAKKRRREMAKRKYSSDDHTETDETESLEHLPSFPDPPSLRRDLHMKKLQEKPSSSSSTPRSTPTLIHRNSPISQSFLNETPQMRATLKKSTSTASPSTMTTSEIASENEFRRLVLSKLNNIIQKIGQIEERLTSIEQWKIHATEDGSVSEEEDTELPLQNLTDLNHFEQKLKDLLFFKKMINMLKRCGGGSDVNSITTRILRQILSNSLAQQFSWAGFKGKSSFKDLRMAKLLIKTVRTMKNDVTDDLIVEAGSKWLAQAKVRACREEMRIKRKSNNELDCSNDS</sequence>